<proteinExistence type="predicted"/>
<dbReference type="Proteomes" id="UP001575622">
    <property type="component" value="Unassembled WGS sequence"/>
</dbReference>
<protein>
    <submittedName>
        <fullName evidence="1">Uncharacterized protein</fullName>
    </submittedName>
</protein>
<evidence type="ECO:0000313" key="2">
    <source>
        <dbReference type="Proteomes" id="UP001575622"/>
    </source>
</evidence>
<dbReference type="EMBL" id="JBHDLN010000002">
    <property type="protein sequence ID" value="MFB0841596.1"/>
    <property type="molecule type" value="Genomic_DNA"/>
</dbReference>
<accession>A0ABV4UUU4</accession>
<organism evidence="1 2">
    <name type="scientific">Paenibacillus oleatilyticus</name>
    <dbReference type="NCBI Taxonomy" id="2594886"/>
    <lineage>
        <taxon>Bacteria</taxon>
        <taxon>Bacillati</taxon>
        <taxon>Bacillota</taxon>
        <taxon>Bacilli</taxon>
        <taxon>Bacillales</taxon>
        <taxon>Paenibacillaceae</taxon>
        <taxon>Paenibacillus</taxon>
    </lineage>
</organism>
<comment type="caution">
    <text evidence="1">The sequence shown here is derived from an EMBL/GenBank/DDBJ whole genome shotgun (WGS) entry which is preliminary data.</text>
</comment>
<reference evidence="1 2" key="1">
    <citation type="submission" date="2024-09" db="EMBL/GenBank/DDBJ databases">
        <authorList>
            <person name="Makale K.P.P."/>
            <person name="Makhzoum A."/>
            <person name="Rantong G."/>
            <person name="Rahube T.O."/>
        </authorList>
    </citation>
    <scope>NUCLEOTIDE SEQUENCE [LARGE SCALE GENOMIC DNA]</scope>
    <source>
        <strain evidence="1 2">KM_D13</strain>
    </source>
</reference>
<sequence>MTSAHFDETAPTGELFINNGSAETASSSVKLLLVANDNVGGIHMRFSDDGEALGVRGELRKDDSAAKAF</sequence>
<evidence type="ECO:0000313" key="1">
    <source>
        <dbReference type="EMBL" id="MFB0841596.1"/>
    </source>
</evidence>
<dbReference type="RefSeq" id="WP_373949120.1">
    <property type="nucleotide sequence ID" value="NZ_JBHDLN010000002.1"/>
</dbReference>
<gene>
    <name evidence="1" type="ORF">ACEU3E_05405</name>
</gene>
<name>A0ABV4UUU4_9BACL</name>
<keyword evidence="2" id="KW-1185">Reference proteome</keyword>